<name>J0D482_AURST</name>
<feature type="compositionally biased region" description="Polar residues" evidence="1">
    <location>
        <begin position="290"/>
        <end position="301"/>
    </location>
</feature>
<feature type="region of interest" description="Disordered" evidence="1">
    <location>
        <begin position="1"/>
        <end position="154"/>
    </location>
</feature>
<feature type="compositionally biased region" description="Polar residues" evidence="1">
    <location>
        <begin position="353"/>
        <end position="369"/>
    </location>
</feature>
<evidence type="ECO:0000256" key="1">
    <source>
        <dbReference type="SAM" id="MobiDB-lite"/>
    </source>
</evidence>
<reference evidence="3" key="1">
    <citation type="journal article" date="2012" name="Science">
        <title>The Paleozoic origin of enzymatic lignin decomposition reconstructed from 31 fungal genomes.</title>
        <authorList>
            <person name="Floudas D."/>
            <person name="Binder M."/>
            <person name="Riley R."/>
            <person name="Barry K."/>
            <person name="Blanchette R.A."/>
            <person name="Henrissat B."/>
            <person name="Martinez A.T."/>
            <person name="Otillar R."/>
            <person name="Spatafora J.W."/>
            <person name="Yadav J.S."/>
            <person name="Aerts A."/>
            <person name="Benoit I."/>
            <person name="Boyd A."/>
            <person name="Carlson A."/>
            <person name="Copeland A."/>
            <person name="Coutinho P.M."/>
            <person name="de Vries R.P."/>
            <person name="Ferreira P."/>
            <person name="Findley K."/>
            <person name="Foster B."/>
            <person name="Gaskell J."/>
            <person name="Glotzer D."/>
            <person name="Gorecki P."/>
            <person name="Heitman J."/>
            <person name="Hesse C."/>
            <person name="Hori C."/>
            <person name="Igarashi K."/>
            <person name="Jurgens J.A."/>
            <person name="Kallen N."/>
            <person name="Kersten P."/>
            <person name="Kohler A."/>
            <person name="Kuees U."/>
            <person name="Kumar T.K.A."/>
            <person name="Kuo A."/>
            <person name="LaButti K."/>
            <person name="Larrondo L.F."/>
            <person name="Lindquist E."/>
            <person name="Ling A."/>
            <person name="Lombard V."/>
            <person name="Lucas S."/>
            <person name="Lundell T."/>
            <person name="Martin R."/>
            <person name="McLaughlin D.J."/>
            <person name="Morgenstern I."/>
            <person name="Morin E."/>
            <person name="Murat C."/>
            <person name="Nagy L.G."/>
            <person name="Nolan M."/>
            <person name="Ohm R.A."/>
            <person name="Patyshakuliyeva A."/>
            <person name="Rokas A."/>
            <person name="Ruiz-Duenas F.J."/>
            <person name="Sabat G."/>
            <person name="Salamov A."/>
            <person name="Samejima M."/>
            <person name="Schmutz J."/>
            <person name="Slot J.C."/>
            <person name="St John F."/>
            <person name="Stenlid J."/>
            <person name="Sun H."/>
            <person name="Sun S."/>
            <person name="Syed K."/>
            <person name="Tsang A."/>
            <person name="Wiebenga A."/>
            <person name="Young D."/>
            <person name="Pisabarro A."/>
            <person name="Eastwood D.C."/>
            <person name="Martin F."/>
            <person name="Cullen D."/>
            <person name="Grigoriev I.V."/>
            <person name="Hibbett D.S."/>
        </authorList>
    </citation>
    <scope>NUCLEOTIDE SEQUENCE [LARGE SCALE GENOMIC DNA]</scope>
    <source>
        <strain evidence="3">TFB10046</strain>
    </source>
</reference>
<feature type="compositionally biased region" description="Polar residues" evidence="1">
    <location>
        <begin position="697"/>
        <end position="707"/>
    </location>
</feature>
<proteinExistence type="predicted"/>
<feature type="compositionally biased region" description="Basic and acidic residues" evidence="1">
    <location>
        <begin position="906"/>
        <end position="919"/>
    </location>
</feature>
<feature type="compositionally biased region" description="Pro residues" evidence="1">
    <location>
        <begin position="143"/>
        <end position="154"/>
    </location>
</feature>
<feature type="compositionally biased region" description="Low complexity" evidence="1">
    <location>
        <begin position="340"/>
        <end position="350"/>
    </location>
</feature>
<organism evidence="2 3">
    <name type="scientific">Auricularia subglabra (strain TFB-10046 / SS5)</name>
    <name type="common">White-rot fungus</name>
    <name type="synonym">Auricularia delicata (strain TFB10046)</name>
    <dbReference type="NCBI Taxonomy" id="717982"/>
    <lineage>
        <taxon>Eukaryota</taxon>
        <taxon>Fungi</taxon>
        <taxon>Dikarya</taxon>
        <taxon>Basidiomycota</taxon>
        <taxon>Agaricomycotina</taxon>
        <taxon>Agaricomycetes</taxon>
        <taxon>Auriculariales</taxon>
        <taxon>Auriculariaceae</taxon>
        <taxon>Auricularia</taxon>
    </lineage>
</organism>
<dbReference type="EMBL" id="JH688194">
    <property type="protein sequence ID" value="EJD33509.1"/>
    <property type="molecule type" value="Genomic_DNA"/>
</dbReference>
<feature type="region of interest" description="Disordered" evidence="1">
    <location>
        <begin position="287"/>
        <end position="377"/>
    </location>
</feature>
<keyword evidence="3" id="KW-1185">Reference proteome</keyword>
<dbReference type="AlphaFoldDB" id="J0D482"/>
<dbReference type="Proteomes" id="UP000006514">
    <property type="component" value="Unassembled WGS sequence"/>
</dbReference>
<dbReference type="InParanoid" id="J0D482"/>
<gene>
    <name evidence="2" type="ORF">AURDEDRAFT_131645</name>
</gene>
<feature type="region of interest" description="Disordered" evidence="1">
    <location>
        <begin position="170"/>
        <end position="207"/>
    </location>
</feature>
<feature type="non-terminal residue" evidence="2">
    <location>
        <position position="1"/>
    </location>
</feature>
<protein>
    <submittedName>
        <fullName evidence="2">Uncharacterized protein</fullName>
    </submittedName>
</protein>
<feature type="compositionally biased region" description="Basic residues" evidence="1">
    <location>
        <begin position="1"/>
        <end position="16"/>
    </location>
</feature>
<evidence type="ECO:0000313" key="3">
    <source>
        <dbReference type="Proteomes" id="UP000006514"/>
    </source>
</evidence>
<sequence>ILQRSHSPRTKRHQRTAPREQRNEAQSVSHSRSHNARVGRDIRGSAELPVSAAQSSQLPVSIKSRGQRDGEHWAIHASHSPHGHVAERCSRSPRRQGTAIKSCTNERRDEPRRSPDRGAGWRPPLRSDSGWGRHSLHAAPALAPGPTPSHPFPPSPSVYSAIEWEIDPAALNRPSPLSPPPIRSPSAPLLQHMAGLPPTQPPSPSRTLMQNLTEGPASEVRAQAAHLVEREVEQRKRADVLQAEVDWLRSQLATSRWDYYSKDLELARDEGAKQLFIDLELRTLRGRLEPSNSPSNAQGSDVESDLDTDAESRLAKKRSRARERQLNAKSNKKPRPSVQPLSPSPLAALLCGPQSSRVSPSAGESQQQIPPRAMQGAPSVYARDAAGASRSSELPSSANALGLDLVGEFKDASDSSDWGLAQDEGGVNGDDADGAMAAAAAYEGSGSPDDVFRHLRQCGFALDRLVTGSGDATASELGQYVARLDKFEEQRRLQTEAYQRLATNDASSAAAQNRGRFKYLSANIDVDPVPEGRPIVRDKKGFRRFCAMDAFLKLPAIACQVVLPIGTVCGKKTSWQRATRTTVKRLFNVAVCDSHMVVAVYLRNGMVLVFPWARTVEERDNMPVTTHPERNGDPCTCCGSGANQDCIYWLCKRCCVMLGAPCKETEHRRARMLEGKPELPGGSVRLKSIVYHEPGDSASQPIDLSATSDDDEHSGAEGRADPAAGNGQRLIDVTIYCEHRWEANAARAAEVSYDANKTIEFVVISTQREIALHVQPMEEEVFAKLDLQWSTLRPVHLLVECDHYSQGYCSGSVQKIVKVCVVGRRRFKIEDCRVTLADFDAADLVALKLNDENLLRADDGAPRVGGIKCNDPLESYPYKERDGEVELKLDLRVHGPAYIVHKRSQRGSDAKSMDNGAERKTRRKIG</sequence>
<feature type="region of interest" description="Disordered" evidence="1">
    <location>
        <begin position="902"/>
        <end position="926"/>
    </location>
</feature>
<feature type="compositionally biased region" description="Basic and acidic residues" evidence="1">
    <location>
        <begin position="104"/>
        <end position="116"/>
    </location>
</feature>
<evidence type="ECO:0000313" key="2">
    <source>
        <dbReference type="EMBL" id="EJD33509.1"/>
    </source>
</evidence>
<dbReference type="KEGG" id="adl:AURDEDRAFT_131645"/>
<accession>J0D482</accession>
<feature type="region of interest" description="Disordered" evidence="1">
    <location>
        <begin position="694"/>
        <end position="725"/>
    </location>
</feature>